<proteinExistence type="predicted"/>
<dbReference type="InterPro" id="IPR036047">
    <property type="entry name" value="F-box-like_dom_sf"/>
</dbReference>
<comment type="caution">
    <text evidence="3">The sequence shown here is derived from an EMBL/GenBank/DDBJ whole genome shotgun (WGS) entry which is preliminary data.</text>
</comment>
<protein>
    <recommendedName>
        <fullName evidence="5">F-box domain-containing protein</fullName>
    </recommendedName>
</protein>
<gene>
    <name evidence="3" type="ORF">LVIROSA_LOCUS9485</name>
</gene>
<dbReference type="Gene3D" id="1.20.1280.50">
    <property type="match status" value="1"/>
</dbReference>
<dbReference type="Proteomes" id="UP001157418">
    <property type="component" value="Unassembled WGS sequence"/>
</dbReference>
<keyword evidence="4" id="KW-1185">Reference proteome</keyword>
<dbReference type="Pfam" id="PF00646">
    <property type="entry name" value="F-box"/>
    <property type="match status" value="1"/>
</dbReference>
<dbReference type="InterPro" id="IPR001810">
    <property type="entry name" value="F-box_dom"/>
</dbReference>
<sequence>MLSSISLRYRSKKSEPLKSHQSSFVLLCGSCYRELLYFPVDLDRSHLLPPYPTPTPAISISNTGMGKKKYIYWNTIRPWSDLTHDVLLLVMMKLGIVEFLVFSRVCKAWRSLAVSNKKKFLGSREPMCVSLTINDPNDKDCNLVGRTIVGVTCGYLILFGEKTSDFWLLNPITSHDLHFPDIPYDLLHCPGNHRGILVYSPSISGYVFVLFNRCYNHKIWFCIAGTREWTFVYTDLYPIHDLIAFKGKIYTAHSVHGSDKVRLCEMKLYPNPKLVLLET</sequence>
<dbReference type="PANTHER" id="PTHR45463">
    <property type="entry name" value="OS09G0392200 PROTEIN"/>
    <property type="match status" value="1"/>
</dbReference>
<accession>A0AAU9M9E1</accession>
<evidence type="ECO:0000313" key="4">
    <source>
        <dbReference type="Proteomes" id="UP001157418"/>
    </source>
</evidence>
<dbReference type="Pfam" id="PF03478">
    <property type="entry name" value="Beta-prop_KIB1-4"/>
    <property type="match status" value="1"/>
</dbReference>
<dbReference type="InterPro" id="IPR005174">
    <property type="entry name" value="KIB1-4_b-propeller"/>
</dbReference>
<evidence type="ECO:0000259" key="2">
    <source>
        <dbReference type="Pfam" id="PF03478"/>
    </source>
</evidence>
<dbReference type="PANTHER" id="PTHR45463:SF8">
    <property type="entry name" value="OS09G0392200 PROTEIN"/>
    <property type="match status" value="1"/>
</dbReference>
<feature type="domain" description="F-box" evidence="1">
    <location>
        <begin position="79"/>
        <end position="120"/>
    </location>
</feature>
<dbReference type="SUPFAM" id="SSF81383">
    <property type="entry name" value="F-box domain"/>
    <property type="match status" value="1"/>
</dbReference>
<organism evidence="3 4">
    <name type="scientific">Lactuca virosa</name>
    <dbReference type="NCBI Taxonomy" id="75947"/>
    <lineage>
        <taxon>Eukaryota</taxon>
        <taxon>Viridiplantae</taxon>
        <taxon>Streptophyta</taxon>
        <taxon>Embryophyta</taxon>
        <taxon>Tracheophyta</taxon>
        <taxon>Spermatophyta</taxon>
        <taxon>Magnoliopsida</taxon>
        <taxon>eudicotyledons</taxon>
        <taxon>Gunneridae</taxon>
        <taxon>Pentapetalae</taxon>
        <taxon>asterids</taxon>
        <taxon>campanulids</taxon>
        <taxon>Asterales</taxon>
        <taxon>Asteraceae</taxon>
        <taxon>Cichorioideae</taxon>
        <taxon>Cichorieae</taxon>
        <taxon>Lactucinae</taxon>
        <taxon>Lactuca</taxon>
    </lineage>
</organism>
<dbReference type="AlphaFoldDB" id="A0AAU9M9E1"/>
<name>A0AAU9M9E1_9ASTR</name>
<feature type="domain" description="KIB1-4 beta-propeller" evidence="2">
    <location>
        <begin position="137"/>
        <end position="254"/>
    </location>
</feature>
<dbReference type="EMBL" id="CAKMRJ010001112">
    <property type="protein sequence ID" value="CAH1422131.1"/>
    <property type="molecule type" value="Genomic_DNA"/>
</dbReference>
<evidence type="ECO:0000313" key="3">
    <source>
        <dbReference type="EMBL" id="CAH1422131.1"/>
    </source>
</evidence>
<evidence type="ECO:0008006" key="5">
    <source>
        <dbReference type="Google" id="ProtNLM"/>
    </source>
</evidence>
<evidence type="ECO:0000259" key="1">
    <source>
        <dbReference type="Pfam" id="PF00646"/>
    </source>
</evidence>
<reference evidence="3 4" key="1">
    <citation type="submission" date="2022-01" db="EMBL/GenBank/DDBJ databases">
        <authorList>
            <person name="Xiong W."/>
            <person name="Schranz E."/>
        </authorList>
    </citation>
    <scope>NUCLEOTIDE SEQUENCE [LARGE SCALE GENOMIC DNA]</scope>
</reference>